<evidence type="ECO:0000256" key="4">
    <source>
        <dbReference type="ARBA" id="ARBA00023163"/>
    </source>
</evidence>
<dbReference type="InterPro" id="IPR036388">
    <property type="entry name" value="WH-like_DNA-bd_sf"/>
</dbReference>
<protein>
    <submittedName>
        <fullName evidence="6">LysR family transcriptional regulator</fullName>
    </submittedName>
</protein>
<keyword evidence="2" id="KW-0805">Transcription regulation</keyword>
<dbReference type="Proteomes" id="UP000484381">
    <property type="component" value="Unassembled WGS sequence"/>
</dbReference>
<dbReference type="AlphaFoldDB" id="A0A7X1NIK5"/>
<dbReference type="InterPro" id="IPR000847">
    <property type="entry name" value="LysR_HTH_N"/>
</dbReference>
<dbReference type="GO" id="GO:0006351">
    <property type="term" value="P:DNA-templated transcription"/>
    <property type="evidence" value="ECO:0007669"/>
    <property type="project" value="TreeGrafter"/>
</dbReference>
<accession>A0A7X1NIK5</accession>
<dbReference type="InterPro" id="IPR058163">
    <property type="entry name" value="LysR-type_TF_proteobact-type"/>
</dbReference>
<dbReference type="Pfam" id="PF00126">
    <property type="entry name" value="HTH_1"/>
    <property type="match status" value="1"/>
</dbReference>
<dbReference type="SUPFAM" id="SSF46785">
    <property type="entry name" value="Winged helix' DNA-binding domain"/>
    <property type="match status" value="1"/>
</dbReference>
<dbReference type="InterPro" id="IPR005119">
    <property type="entry name" value="LysR_subst-bd"/>
</dbReference>
<gene>
    <name evidence="6" type="ORF">GCT13_39045</name>
</gene>
<evidence type="ECO:0000313" key="6">
    <source>
        <dbReference type="EMBL" id="MPW22653.1"/>
    </source>
</evidence>
<dbReference type="Gene3D" id="3.40.190.290">
    <property type="match status" value="1"/>
</dbReference>
<organism evidence="6 7">
    <name type="scientific">Paraburkholderia franconis</name>
    <dbReference type="NCBI Taxonomy" id="2654983"/>
    <lineage>
        <taxon>Bacteria</taxon>
        <taxon>Pseudomonadati</taxon>
        <taxon>Pseudomonadota</taxon>
        <taxon>Betaproteobacteria</taxon>
        <taxon>Burkholderiales</taxon>
        <taxon>Burkholderiaceae</taxon>
        <taxon>Paraburkholderia</taxon>
    </lineage>
</organism>
<dbReference type="EMBL" id="WHNP01000073">
    <property type="protein sequence ID" value="MPW22653.1"/>
    <property type="molecule type" value="Genomic_DNA"/>
</dbReference>
<dbReference type="Gene3D" id="1.10.10.10">
    <property type="entry name" value="Winged helix-like DNA-binding domain superfamily/Winged helix DNA-binding domain"/>
    <property type="match status" value="1"/>
</dbReference>
<dbReference type="PROSITE" id="PS50931">
    <property type="entry name" value="HTH_LYSR"/>
    <property type="match status" value="1"/>
</dbReference>
<dbReference type="RefSeq" id="WP_152767270.1">
    <property type="nucleotide sequence ID" value="NZ_WHNP01000073.1"/>
</dbReference>
<keyword evidence="3" id="KW-0238">DNA-binding</keyword>
<keyword evidence="7" id="KW-1185">Reference proteome</keyword>
<comment type="caution">
    <text evidence="6">The sequence shown here is derived from an EMBL/GenBank/DDBJ whole genome shotgun (WGS) entry which is preliminary data.</text>
</comment>
<dbReference type="GO" id="GO:0003700">
    <property type="term" value="F:DNA-binding transcription factor activity"/>
    <property type="evidence" value="ECO:0007669"/>
    <property type="project" value="InterPro"/>
</dbReference>
<dbReference type="PANTHER" id="PTHR30537:SF5">
    <property type="entry name" value="HTH-TYPE TRANSCRIPTIONAL ACTIVATOR TTDR-RELATED"/>
    <property type="match status" value="1"/>
</dbReference>
<dbReference type="CDD" id="cd08471">
    <property type="entry name" value="PBP2_CrgA_like_2"/>
    <property type="match status" value="1"/>
</dbReference>
<sequence length="331" mass="36174">MDRFEAMSFFVTAVDLGSFSAAARKLGTPLPTVSRKVAELEQHLNARLLVRSTRKLTLTEAGEAYLNACRRILDQVGDAERNASGEYSTPCGDLVVTAPIVFGRLHLLPVVNDFLAAFPEIRIKLILSDRSLHLIDDRIDIALRIGHLPDSSLVATHVGTVCRVFCGSPAYFAGAGRPKKPEDLAEHSCVNFEALASGATWAFASDHGQRPNRHVGIRPRLSVNTAEAAIDAAIAGVGVTHVLCYQIAHAVEAGLLTLVLRDFEPEPMPVSVVHAGQKMQPIKIRRFIEFCVPRLRSALNGDKDRLMVDSSRREDQDSVQASRNAILKQLN</sequence>
<evidence type="ECO:0000256" key="2">
    <source>
        <dbReference type="ARBA" id="ARBA00023015"/>
    </source>
</evidence>
<name>A0A7X1NIK5_9BURK</name>
<comment type="similarity">
    <text evidence="1">Belongs to the LysR transcriptional regulatory family.</text>
</comment>
<dbReference type="GO" id="GO:0043565">
    <property type="term" value="F:sequence-specific DNA binding"/>
    <property type="evidence" value="ECO:0007669"/>
    <property type="project" value="TreeGrafter"/>
</dbReference>
<keyword evidence="4" id="KW-0804">Transcription</keyword>
<evidence type="ECO:0000313" key="7">
    <source>
        <dbReference type="Proteomes" id="UP000484381"/>
    </source>
</evidence>
<evidence type="ECO:0000259" key="5">
    <source>
        <dbReference type="PROSITE" id="PS50931"/>
    </source>
</evidence>
<dbReference type="Pfam" id="PF03466">
    <property type="entry name" value="LysR_substrate"/>
    <property type="match status" value="1"/>
</dbReference>
<dbReference type="SUPFAM" id="SSF53850">
    <property type="entry name" value="Periplasmic binding protein-like II"/>
    <property type="match status" value="1"/>
</dbReference>
<reference evidence="6 7" key="1">
    <citation type="submission" date="2019-10" db="EMBL/GenBank/DDBJ databases">
        <title>Paraburkholderia sp. isolated from nodules of Mimosa pudica from Brazilian Atlantic Forest soils.</title>
        <authorList>
            <person name="Paulitsch F."/>
            <person name="Hungria M."/>
            <person name="Dall'Agnol R."/>
        </authorList>
    </citation>
    <scope>NUCLEOTIDE SEQUENCE [LARGE SCALE GENOMIC DNA]</scope>
    <source>
        <strain evidence="6 7">CNPSo 3157</strain>
    </source>
</reference>
<feature type="domain" description="HTH lysR-type" evidence="5">
    <location>
        <begin position="1"/>
        <end position="59"/>
    </location>
</feature>
<dbReference type="FunFam" id="1.10.10.10:FF:000001">
    <property type="entry name" value="LysR family transcriptional regulator"/>
    <property type="match status" value="1"/>
</dbReference>
<proteinExistence type="inferred from homology"/>
<evidence type="ECO:0000256" key="1">
    <source>
        <dbReference type="ARBA" id="ARBA00009437"/>
    </source>
</evidence>
<dbReference type="InterPro" id="IPR036390">
    <property type="entry name" value="WH_DNA-bd_sf"/>
</dbReference>
<dbReference type="PANTHER" id="PTHR30537">
    <property type="entry name" value="HTH-TYPE TRANSCRIPTIONAL REGULATOR"/>
    <property type="match status" value="1"/>
</dbReference>
<evidence type="ECO:0000256" key="3">
    <source>
        <dbReference type="ARBA" id="ARBA00023125"/>
    </source>
</evidence>